<protein>
    <submittedName>
        <fullName evidence="2">Uncharacterized protein</fullName>
    </submittedName>
</protein>
<evidence type="ECO:0000313" key="2">
    <source>
        <dbReference type="EMBL" id="WVZ50817.1"/>
    </source>
</evidence>
<proteinExistence type="predicted"/>
<gene>
    <name evidence="2" type="ORF">U9M48_002039</name>
</gene>
<feature type="region of interest" description="Disordered" evidence="1">
    <location>
        <begin position="56"/>
        <end position="90"/>
    </location>
</feature>
<feature type="compositionally biased region" description="Low complexity" evidence="1">
    <location>
        <begin position="61"/>
        <end position="82"/>
    </location>
</feature>
<keyword evidence="3" id="KW-1185">Reference proteome</keyword>
<name>A0AAQ3PH68_PASNO</name>
<organism evidence="2 3">
    <name type="scientific">Paspalum notatum var. saurae</name>
    <dbReference type="NCBI Taxonomy" id="547442"/>
    <lineage>
        <taxon>Eukaryota</taxon>
        <taxon>Viridiplantae</taxon>
        <taxon>Streptophyta</taxon>
        <taxon>Embryophyta</taxon>
        <taxon>Tracheophyta</taxon>
        <taxon>Spermatophyta</taxon>
        <taxon>Magnoliopsida</taxon>
        <taxon>Liliopsida</taxon>
        <taxon>Poales</taxon>
        <taxon>Poaceae</taxon>
        <taxon>PACMAD clade</taxon>
        <taxon>Panicoideae</taxon>
        <taxon>Andropogonodae</taxon>
        <taxon>Paspaleae</taxon>
        <taxon>Paspalinae</taxon>
        <taxon>Paspalum</taxon>
    </lineage>
</organism>
<dbReference type="EMBL" id="CP144745">
    <property type="protein sequence ID" value="WVZ50817.1"/>
    <property type="molecule type" value="Genomic_DNA"/>
</dbReference>
<feature type="region of interest" description="Disordered" evidence="1">
    <location>
        <begin position="1"/>
        <end position="34"/>
    </location>
</feature>
<sequence length="313" mass="33886">MSMEDDAMDDDYYAAAEADDEERELEAQNEAEDARRFILGSSAAAAIDVDGAGAGAGMGTGMRTRTESTSPTGTATASTSGNRSRRRGPTSKVWLDFEEVTEIHAGKEVRVSANASTARTLCLLNPLLKLSVLNGDYSRYPTSMRAKLTKMFQVYERKFGDAYLSNPILPGGASGMGTEEWGDIYGDEVAPGNGACVGTSSSSGLSELSSYLDSDTEVKFEPDFNILNWSSATRTYPILSILAKEKSPVLEERRRRLTPNMVEHTVEKESKEFEAAFEAMYLDDEGTSPGSKRKEQKGGNAADVGEEGQRTSK</sequence>
<accession>A0AAQ3PH68</accession>
<dbReference type="AlphaFoldDB" id="A0AAQ3PH68"/>
<feature type="region of interest" description="Disordered" evidence="1">
    <location>
        <begin position="281"/>
        <end position="313"/>
    </location>
</feature>
<dbReference type="Proteomes" id="UP001341281">
    <property type="component" value="Chromosome 01"/>
</dbReference>
<evidence type="ECO:0000256" key="1">
    <source>
        <dbReference type="SAM" id="MobiDB-lite"/>
    </source>
</evidence>
<feature type="compositionally biased region" description="Acidic residues" evidence="1">
    <location>
        <begin position="1"/>
        <end position="31"/>
    </location>
</feature>
<evidence type="ECO:0000313" key="3">
    <source>
        <dbReference type="Proteomes" id="UP001341281"/>
    </source>
</evidence>
<reference evidence="2 3" key="1">
    <citation type="submission" date="2024-02" db="EMBL/GenBank/DDBJ databases">
        <title>High-quality chromosome-scale genome assembly of Pensacola bahiagrass (Paspalum notatum Flugge var. saurae).</title>
        <authorList>
            <person name="Vega J.M."/>
            <person name="Podio M."/>
            <person name="Orjuela J."/>
            <person name="Siena L.A."/>
            <person name="Pessino S.C."/>
            <person name="Combes M.C."/>
            <person name="Mariac C."/>
            <person name="Albertini E."/>
            <person name="Pupilli F."/>
            <person name="Ortiz J.P.A."/>
            <person name="Leblanc O."/>
        </authorList>
    </citation>
    <scope>NUCLEOTIDE SEQUENCE [LARGE SCALE GENOMIC DNA]</scope>
    <source>
        <strain evidence="2">R1</strain>
        <tissue evidence="2">Leaf</tissue>
    </source>
</reference>